<gene>
    <name evidence="4" type="ORF">TELCIR_10822</name>
</gene>
<evidence type="ECO:0000313" key="5">
    <source>
        <dbReference type="Proteomes" id="UP000230423"/>
    </source>
</evidence>
<dbReference type="GO" id="GO:0008466">
    <property type="term" value="F:glycogenin glucosyltransferase activity"/>
    <property type="evidence" value="ECO:0007669"/>
    <property type="project" value="UniProtKB-EC"/>
</dbReference>
<keyword evidence="4" id="KW-0808">Transferase</keyword>
<dbReference type="Gene3D" id="3.90.550.10">
    <property type="entry name" value="Spore Coat Polysaccharide Biosynthesis Protein SpsA, Chain A"/>
    <property type="match status" value="1"/>
</dbReference>
<protein>
    <recommendedName>
        <fullName evidence="2">glycogenin glucosyltransferase</fullName>
        <ecNumber evidence="2">2.4.1.186</ecNumber>
    </recommendedName>
</protein>
<evidence type="ECO:0000313" key="4">
    <source>
        <dbReference type="EMBL" id="PIO67429.1"/>
    </source>
</evidence>
<keyword evidence="3" id="KW-0812">Transmembrane</keyword>
<dbReference type="AlphaFoldDB" id="A0A2G9UB20"/>
<keyword evidence="5" id="KW-1185">Reference proteome</keyword>
<keyword evidence="3" id="KW-0472">Membrane</keyword>
<dbReference type="GO" id="GO:0005978">
    <property type="term" value="P:glycogen biosynthetic process"/>
    <property type="evidence" value="ECO:0007669"/>
    <property type="project" value="UniProtKB-ARBA"/>
</dbReference>
<sequence>MARSEKELWHYPFHLKSLNMTVPYVLLVTENVSNASITELTSQGIEVRHTALLTVPQAKKAAKYHYTKLRLWSMTEYDVIMYLDLDILPLRDLTPLFSCGSFCATFRHSDKFNAGVLVLKPNLTVYDDLIQKAPDLPTYDGGDQGFLNSYFNELKYTPTFDHTHPDDQKYQSDQRRLSSEFNYDIGMYYLNGGKLLVKPAIIHYTLGPTKPWLWWTYPLFDLNIHWNNARKAMETVYSDPAPDVHLIYFAILVGIFALLLRKVIFFS</sequence>
<evidence type="ECO:0000256" key="2">
    <source>
        <dbReference type="ARBA" id="ARBA00038934"/>
    </source>
</evidence>
<dbReference type="InterPro" id="IPR029044">
    <property type="entry name" value="Nucleotide-diphossugar_trans"/>
</dbReference>
<evidence type="ECO:0000256" key="3">
    <source>
        <dbReference type="SAM" id="Phobius"/>
    </source>
</evidence>
<dbReference type="InterPro" id="IPR002495">
    <property type="entry name" value="Glyco_trans_8"/>
</dbReference>
<dbReference type="Pfam" id="PF01501">
    <property type="entry name" value="Glyco_transf_8"/>
    <property type="match status" value="2"/>
</dbReference>
<reference evidence="4 5" key="1">
    <citation type="submission" date="2015-09" db="EMBL/GenBank/DDBJ databases">
        <title>Draft genome of the parasitic nematode Teladorsagia circumcincta isolate WARC Sus (inbred).</title>
        <authorList>
            <person name="Mitreva M."/>
        </authorList>
    </citation>
    <scope>NUCLEOTIDE SEQUENCE [LARGE SCALE GENOMIC DNA]</scope>
    <source>
        <strain evidence="4 5">S</strain>
    </source>
</reference>
<feature type="transmembrane region" description="Helical" evidence="3">
    <location>
        <begin position="246"/>
        <end position="264"/>
    </location>
</feature>
<dbReference type="Proteomes" id="UP000230423">
    <property type="component" value="Unassembled WGS sequence"/>
</dbReference>
<organism evidence="4 5">
    <name type="scientific">Teladorsagia circumcincta</name>
    <name type="common">Brown stomach worm</name>
    <name type="synonym">Ostertagia circumcincta</name>
    <dbReference type="NCBI Taxonomy" id="45464"/>
    <lineage>
        <taxon>Eukaryota</taxon>
        <taxon>Metazoa</taxon>
        <taxon>Ecdysozoa</taxon>
        <taxon>Nematoda</taxon>
        <taxon>Chromadorea</taxon>
        <taxon>Rhabditida</taxon>
        <taxon>Rhabditina</taxon>
        <taxon>Rhabditomorpha</taxon>
        <taxon>Strongyloidea</taxon>
        <taxon>Trichostrongylidae</taxon>
        <taxon>Teladorsagia</taxon>
    </lineage>
</organism>
<name>A0A2G9UB20_TELCI</name>
<evidence type="ECO:0000256" key="1">
    <source>
        <dbReference type="ARBA" id="ARBA00038162"/>
    </source>
</evidence>
<accession>A0A2G9UB20</accession>
<dbReference type="PANTHER" id="PTHR11183">
    <property type="entry name" value="GLYCOGENIN SUBFAMILY MEMBER"/>
    <property type="match status" value="1"/>
</dbReference>
<dbReference type="SUPFAM" id="SSF53448">
    <property type="entry name" value="Nucleotide-diphospho-sugar transferases"/>
    <property type="match status" value="1"/>
</dbReference>
<dbReference type="OrthoDB" id="2014201at2759"/>
<dbReference type="InterPro" id="IPR050587">
    <property type="entry name" value="GNT1/Glycosyltrans_8"/>
</dbReference>
<dbReference type="EC" id="2.4.1.186" evidence="2"/>
<dbReference type="EMBL" id="KZ347599">
    <property type="protein sequence ID" value="PIO67429.1"/>
    <property type="molecule type" value="Genomic_DNA"/>
</dbReference>
<comment type="similarity">
    <text evidence="1">Belongs to the glycosyltransferase 8 family. Glycogenin subfamily.</text>
</comment>
<proteinExistence type="inferred from homology"/>
<keyword evidence="3" id="KW-1133">Transmembrane helix</keyword>